<dbReference type="InterPro" id="IPR004302">
    <property type="entry name" value="Cellulose/chitin-bd_N"/>
</dbReference>
<dbReference type="AlphaFoldDB" id="A0A1W4XVF1"/>
<dbReference type="InParanoid" id="A0A1W4XVF1"/>
<dbReference type="STRING" id="224129.A0A1W4XVF1"/>
<feature type="domain" description="Chitin-binding type-4" evidence="1">
    <location>
        <begin position="21"/>
        <end position="212"/>
    </location>
</feature>
<evidence type="ECO:0000259" key="1">
    <source>
        <dbReference type="Pfam" id="PF03067"/>
    </source>
</evidence>
<dbReference type="OrthoDB" id="64893at2759"/>
<reference evidence="3" key="1">
    <citation type="submission" date="2025-08" db="UniProtKB">
        <authorList>
            <consortium name="RefSeq"/>
        </authorList>
    </citation>
    <scope>IDENTIFICATION</scope>
    <source>
        <tissue evidence="3">Entire body</tissue>
    </source>
</reference>
<gene>
    <name evidence="3" type="primary">LOC108744953</name>
</gene>
<sequence>MDAVVIKCVLITIQFLQVYGHGRLMDPPSRNSMWRYGFPNPVNYNDNELYCGGYSVHWNQNKGKCGICGDSYDKKEPRPHEAGGTYANGIITRRYISGQEINIEVELTTNHYGRFEINLCPNNDPYKEVTQECLDKYPLRVVGQDDHRYILDEDGPKKATIYYSVRLPPYLTCTQCVLQWNYYTGNQWGLCDNGTYAQGCGKSELFRNCADVSVVTNVGGAIPPLFVEVDNPYLLFYKDSTRPAPFNVYPLIVRHQVCQANDNIKALMPGMDNWCQSNCLKYPPNCPKSICNCPTTCEAIGEYAGQKGADEHCMDQCIVYPPKCPSSCRCRDEGKS</sequence>
<dbReference type="GeneID" id="108744953"/>
<dbReference type="RefSeq" id="XP_018336448.1">
    <property type="nucleotide sequence ID" value="XM_018480946.2"/>
</dbReference>
<dbReference type="KEGG" id="apln:108744953"/>
<dbReference type="Pfam" id="PF03067">
    <property type="entry name" value="LPMO_10"/>
    <property type="match status" value="1"/>
</dbReference>
<organism evidence="2 3">
    <name type="scientific">Agrilus planipennis</name>
    <name type="common">Emerald ash borer</name>
    <name type="synonym">Agrilus marcopoli</name>
    <dbReference type="NCBI Taxonomy" id="224129"/>
    <lineage>
        <taxon>Eukaryota</taxon>
        <taxon>Metazoa</taxon>
        <taxon>Ecdysozoa</taxon>
        <taxon>Arthropoda</taxon>
        <taxon>Hexapoda</taxon>
        <taxon>Insecta</taxon>
        <taxon>Pterygota</taxon>
        <taxon>Neoptera</taxon>
        <taxon>Endopterygota</taxon>
        <taxon>Coleoptera</taxon>
        <taxon>Polyphaga</taxon>
        <taxon>Elateriformia</taxon>
        <taxon>Buprestoidea</taxon>
        <taxon>Buprestidae</taxon>
        <taxon>Agrilinae</taxon>
        <taxon>Agrilus</taxon>
    </lineage>
</organism>
<keyword evidence="2" id="KW-1185">Reference proteome</keyword>
<protein>
    <submittedName>
        <fullName evidence="3">Uncharacterized protein LOC108744953</fullName>
    </submittedName>
</protein>
<evidence type="ECO:0000313" key="3">
    <source>
        <dbReference type="RefSeq" id="XP_018336448.1"/>
    </source>
</evidence>
<dbReference type="Proteomes" id="UP000192223">
    <property type="component" value="Unplaced"/>
</dbReference>
<proteinExistence type="predicted"/>
<accession>A0A1W4XVF1</accession>
<name>A0A1W4XVF1_AGRPL</name>
<evidence type="ECO:0000313" key="2">
    <source>
        <dbReference type="Proteomes" id="UP000192223"/>
    </source>
</evidence>